<dbReference type="RefSeq" id="WP_213669916.1">
    <property type="nucleotide sequence ID" value="NZ_JAHCDA010000002.1"/>
</dbReference>
<evidence type="ECO:0000313" key="2">
    <source>
        <dbReference type="Proteomes" id="UP000766336"/>
    </source>
</evidence>
<keyword evidence="2" id="KW-1185">Reference proteome</keyword>
<dbReference type="EMBL" id="JAHCDA010000002">
    <property type="protein sequence ID" value="MBS7811227.1"/>
    <property type="molecule type" value="Genomic_DNA"/>
</dbReference>
<evidence type="ECO:0000313" key="1">
    <source>
        <dbReference type="EMBL" id="MBS7811227.1"/>
    </source>
</evidence>
<gene>
    <name evidence="1" type="ORF">KHU32_09785</name>
</gene>
<dbReference type="Proteomes" id="UP000766336">
    <property type="component" value="Unassembled WGS sequence"/>
</dbReference>
<comment type="caution">
    <text evidence="1">The sequence shown here is derived from an EMBL/GenBank/DDBJ whole genome shotgun (WGS) entry which is preliminary data.</text>
</comment>
<proteinExistence type="predicted"/>
<reference evidence="1 2" key="1">
    <citation type="submission" date="2021-05" db="EMBL/GenBank/DDBJ databases">
        <title>Roseococcus sp. XZZS9, whole genome shotgun sequencing project.</title>
        <authorList>
            <person name="Zhao G."/>
            <person name="Shen L."/>
        </authorList>
    </citation>
    <scope>NUCLEOTIDE SEQUENCE [LARGE SCALE GENOMIC DNA]</scope>
    <source>
        <strain evidence="1 2">XZZS9</strain>
    </source>
</reference>
<protein>
    <submittedName>
        <fullName evidence="1">Uncharacterized protein</fullName>
    </submittedName>
</protein>
<accession>A0ABS5QC06</accession>
<name>A0ABS5QC06_9PROT</name>
<organism evidence="1 2">
    <name type="scientific">Roseococcus pinisoli</name>
    <dbReference type="NCBI Taxonomy" id="2835040"/>
    <lineage>
        <taxon>Bacteria</taxon>
        <taxon>Pseudomonadati</taxon>
        <taxon>Pseudomonadota</taxon>
        <taxon>Alphaproteobacteria</taxon>
        <taxon>Acetobacterales</taxon>
        <taxon>Roseomonadaceae</taxon>
        <taxon>Roseococcus</taxon>
    </lineage>
</organism>
<sequence>MADNRLAAIQMAFGAFGGAFNSLNSMITAAGQQQRVDMQTDALIAQQDAQELRTTLQNEAAADILSGRGENPERQQYGVYRRTAAEVRGQRHGMDLATRWTSEVFDRAPAGADLRALTNDWVKENVGRGSGDPIFDRTALSTLFRAVDMGVTRHRGESVRATLEDNSQALNGVIGRSVQAGSWGVEDVGRWVSQARTLNPHEPQRAQATVTSAILAATPATPAGIERTLSILRTRGSGPNGMSFFEANPQAGMELETQLNNRLQRANTVAGSTAWTTMRDRISTATTSTQLTELLPEIETLYGQHGGQNEYAAARRAVTSALAPLRQREANVEQMRLMATGGMTPDPSFARQNIDSFLQALPVAEGQPRVSLLTQPDQVGRIVARLGAQSDVMQEQARSALANFNDPEAQKAAFRYYRSIETATGSSRERALSFVSEEQRALYRILADRADISPEALDRAFSALSSMGGNDARRAADAVPLHRLLSQQSQAQGETRRRTLIQNGLNEWVGQNSGFWNTMLRQGYSVRMDADLEARVNGSADSAARVASALGSSVDNAVTNSVKDLGDRIELRPGADGAIIASLRRTNADRHADGEPVVRGGVAVTNPSTGQPENTLRTSVRDLSDAQRVFGGFLANGGRLGLGIDMGRSGQGLYPVVLQGATAAPGRNGDGPVYFELGGTVNIDGKEVRLPTDMDGARTAIQAALPASMQNAPRLVLAPVDSGRGLQLFYRYGFTERGATAEQQEVRTREEREVAGTPVTPRLNIGRRVNRQ</sequence>